<name>A0ABS5UZ40_9GAMM</name>
<evidence type="ECO:0000259" key="4">
    <source>
        <dbReference type="Pfam" id="PF00589"/>
    </source>
</evidence>
<dbReference type="InterPro" id="IPR011010">
    <property type="entry name" value="DNA_brk_join_enz"/>
</dbReference>
<comment type="caution">
    <text evidence="5">The sequence shown here is derived from an EMBL/GenBank/DDBJ whole genome shotgun (WGS) entry which is preliminary data.</text>
</comment>
<dbReference type="InterPro" id="IPR013762">
    <property type="entry name" value="Integrase-like_cat_sf"/>
</dbReference>
<reference evidence="5 6" key="1">
    <citation type="submission" date="2021-05" db="EMBL/GenBank/DDBJ databases">
        <title>Shewanella sp. JM162201.</title>
        <authorList>
            <person name="Xu S."/>
            <person name="Li A."/>
        </authorList>
    </citation>
    <scope>NUCLEOTIDE SEQUENCE [LARGE SCALE GENOMIC DNA]</scope>
    <source>
        <strain evidence="5 6">JM162201</strain>
    </source>
</reference>
<dbReference type="EMBL" id="JAHEPS010000001">
    <property type="protein sequence ID" value="MBT1443439.1"/>
    <property type="molecule type" value="Genomic_DNA"/>
</dbReference>
<dbReference type="PANTHER" id="PTHR30629">
    <property type="entry name" value="PROPHAGE INTEGRASE"/>
    <property type="match status" value="1"/>
</dbReference>
<gene>
    <name evidence="5" type="ORF">KJI95_02730</name>
</gene>
<proteinExistence type="inferred from homology"/>
<organism evidence="5 6">
    <name type="scientific">Shewanella jiangmenensis</name>
    <dbReference type="NCBI Taxonomy" id="2837387"/>
    <lineage>
        <taxon>Bacteria</taxon>
        <taxon>Pseudomonadati</taxon>
        <taxon>Pseudomonadota</taxon>
        <taxon>Gammaproteobacteria</taxon>
        <taxon>Alteromonadales</taxon>
        <taxon>Shewanellaceae</taxon>
        <taxon>Shewanella</taxon>
    </lineage>
</organism>
<keyword evidence="2" id="KW-0229">DNA integration</keyword>
<evidence type="ECO:0000256" key="1">
    <source>
        <dbReference type="ARBA" id="ARBA00008857"/>
    </source>
</evidence>
<evidence type="ECO:0000256" key="2">
    <source>
        <dbReference type="ARBA" id="ARBA00022908"/>
    </source>
</evidence>
<dbReference type="InterPro" id="IPR002104">
    <property type="entry name" value="Integrase_catalytic"/>
</dbReference>
<keyword evidence="3" id="KW-0233">DNA recombination</keyword>
<dbReference type="InterPro" id="IPR050808">
    <property type="entry name" value="Phage_Integrase"/>
</dbReference>
<dbReference type="Proteomes" id="UP001195903">
    <property type="component" value="Unassembled WGS sequence"/>
</dbReference>
<dbReference type="Pfam" id="PF00589">
    <property type="entry name" value="Phage_integrase"/>
    <property type="match status" value="1"/>
</dbReference>
<feature type="domain" description="Tyr recombinase" evidence="4">
    <location>
        <begin position="252"/>
        <end position="357"/>
    </location>
</feature>
<evidence type="ECO:0000313" key="6">
    <source>
        <dbReference type="Proteomes" id="UP001195903"/>
    </source>
</evidence>
<dbReference type="PANTHER" id="PTHR30629:SF2">
    <property type="entry name" value="PROPHAGE INTEGRASE INTS-RELATED"/>
    <property type="match status" value="1"/>
</dbReference>
<dbReference type="Gene3D" id="1.10.443.10">
    <property type="entry name" value="Intergrase catalytic core"/>
    <property type="match status" value="1"/>
</dbReference>
<protein>
    <recommendedName>
        <fullName evidence="4">Tyr recombinase domain-containing protein</fullName>
    </recommendedName>
</protein>
<dbReference type="RefSeq" id="WP_214505624.1">
    <property type="nucleotide sequence ID" value="NZ_JAHEPS010000001.1"/>
</dbReference>
<sequence>MLFNHSTDVAVPEVPLMDPREEEVRKKWKSCKPTESVKAFFETHKAALAMFPYIRDKRISKYDRDCGLRVHFSKTKISFYSHGNSHGGNKKLGEYPEMTLEMAKVAGKSLRKCAVSGVTVQVAIASYENDLRKRVQFGSFSESSIPTYRCRTQKLAKYFDTKILFAQVTPADVQFALDEIIANESANYAGELFKELKRVWKFCSPLYAMGRNVVDTIPKNYVSSRCEKKNKGTRIFPEPKAVAELYINTRMMNSQQQRNAVRFLILSGVRPKNVVNLKWSCVDNPENPTKITYFVSAMKQKRKFILPLTPTLIEVIKEQWEFRKNAVMEINQEFVFLKPTELTKPFPQRSLDKLIKNYYPVDSMIFVEEPNVKGKNSPFCTLFRKFAKSNIAGLLEKAGKSAADGRLFSAVALGHSVGKEFDYNNLDYNYLYDGTHETMYSGHLLGLTLHESSILGNVEKQKDQPRWSIPLHAKKAALAKENAARQQMRQEIKNRYGKKEYAEFLQREVDDIGTSVKKALLCPEGRKKVNALLMALASTQS</sequence>
<accession>A0ABS5UZ40</accession>
<evidence type="ECO:0000256" key="3">
    <source>
        <dbReference type="ARBA" id="ARBA00023172"/>
    </source>
</evidence>
<dbReference type="SUPFAM" id="SSF56349">
    <property type="entry name" value="DNA breaking-rejoining enzymes"/>
    <property type="match status" value="1"/>
</dbReference>
<comment type="similarity">
    <text evidence="1">Belongs to the 'phage' integrase family.</text>
</comment>
<evidence type="ECO:0000313" key="5">
    <source>
        <dbReference type="EMBL" id="MBT1443439.1"/>
    </source>
</evidence>
<keyword evidence="6" id="KW-1185">Reference proteome</keyword>